<evidence type="ECO:0000313" key="2">
    <source>
        <dbReference type="Proteomes" id="UP000499080"/>
    </source>
</evidence>
<protein>
    <submittedName>
        <fullName evidence="1">Uncharacterized protein</fullName>
    </submittedName>
</protein>
<comment type="caution">
    <text evidence="1">The sequence shown here is derived from an EMBL/GenBank/DDBJ whole genome shotgun (WGS) entry which is preliminary data.</text>
</comment>
<evidence type="ECO:0000313" key="1">
    <source>
        <dbReference type="EMBL" id="GBM16074.1"/>
    </source>
</evidence>
<name>A0A4Y2DJP7_ARAVE</name>
<proteinExistence type="predicted"/>
<sequence>MRDVLFFKAFAYDGSEVRMAVVIHKSKSGPVAPLKQINTFLPDRRLASDSSMDLQRYALICISSVARLLIASDPPEVDVLPDSHPELLSHNQFSSPSSQ</sequence>
<keyword evidence="2" id="KW-1185">Reference proteome</keyword>
<reference evidence="1 2" key="1">
    <citation type="journal article" date="2019" name="Sci. Rep.">
        <title>Orb-weaving spider Araneus ventricosus genome elucidates the spidroin gene catalogue.</title>
        <authorList>
            <person name="Kono N."/>
            <person name="Nakamura H."/>
            <person name="Ohtoshi R."/>
            <person name="Moran D.A.P."/>
            <person name="Shinohara A."/>
            <person name="Yoshida Y."/>
            <person name="Fujiwara M."/>
            <person name="Mori M."/>
            <person name="Tomita M."/>
            <person name="Arakawa K."/>
        </authorList>
    </citation>
    <scope>NUCLEOTIDE SEQUENCE [LARGE SCALE GENOMIC DNA]</scope>
</reference>
<dbReference type="Proteomes" id="UP000499080">
    <property type="component" value="Unassembled WGS sequence"/>
</dbReference>
<dbReference type="EMBL" id="BGPR01000368">
    <property type="protein sequence ID" value="GBM16074.1"/>
    <property type="molecule type" value="Genomic_DNA"/>
</dbReference>
<accession>A0A4Y2DJP7</accession>
<dbReference type="AlphaFoldDB" id="A0A4Y2DJP7"/>
<gene>
    <name evidence="1" type="ORF">AVEN_163117_1</name>
</gene>
<organism evidence="1 2">
    <name type="scientific">Araneus ventricosus</name>
    <name type="common">Orbweaver spider</name>
    <name type="synonym">Epeira ventricosa</name>
    <dbReference type="NCBI Taxonomy" id="182803"/>
    <lineage>
        <taxon>Eukaryota</taxon>
        <taxon>Metazoa</taxon>
        <taxon>Ecdysozoa</taxon>
        <taxon>Arthropoda</taxon>
        <taxon>Chelicerata</taxon>
        <taxon>Arachnida</taxon>
        <taxon>Araneae</taxon>
        <taxon>Araneomorphae</taxon>
        <taxon>Entelegynae</taxon>
        <taxon>Araneoidea</taxon>
        <taxon>Araneidae</taxon>
        <taxon>Araneus</taxon>
    </lineage>
</organism>